<dbReference type="eggNOG" id="COG3637">
    <property type="taxonomic scope" value="Bacteria"/>
</dbReference>
<dbReference type="Pfam" id="PF13568">
    <property type="entry name" value="OMP_b-brl_2"/>
    <property type="match status" value="1"/>
</dbReference>
<dbReference type="Proteomes" id="UP000028521">
    <property type="component" value="Unassembled WGS sequence"/>
</dbReference>
<dbReference type="STRING" id="1197477.IA57_04685"/>
<feature type="domain" description="Outer membrane protein beta-barrel" evidence="1">
    <location>
        <begin position="23"/>
        <end position="168"/>
    </location>
</feature>
<accession>A0A084TK98</accession>
<evidence type="ECO:0000313" key="3">
    <source>
        <dbReference type="Proteomes" id="UP000028521"/>
    </source>
</evidence>
<sequence>MKARPKHIIPFLIALFIGLFSVAQTKTSFGLRGNVQITKLSNADLDSKTSGYFGAFVDFRFSDFYALRPELGYSNQGGEAKNNLENDLDIHYISLSISNVLYAKNSGVLFIIAPVFDFDTDDTLIGLSNRKEGNDITFIDVCISAGIGYEFPFGLALEARYKQGLVDVYSGGWHDFSNPKYENETQFNSAIQLGLSFKFN</sequence>
<dbReference type="OrthoDB" id="947434at2"/>
<keyword evidence="3" id="KW-1185">Reference proteome</keyword>
<gene>
    <name evidence="2" type="ORF">IA57_04685</name>
</gene>
<dbReference type="AlphaFoldDB" id="A0A084TK98"/>
<protein>
    <recommendedName>
        <fullName evidence="1">Outer membrane protein beta-barrel domain-containing protein</fullName>
    </recommendedName>
</protein>
<reference evidence="2 3" key="1">
    <citation type="journal article" date="2014" name="Genome Announc.">
        <title>Draft Genome Sequence of the Algicidal Bacterium Mangrovimonas yunxiaonensis Strain LY01.</title>
        <authorList>
            <person name="Li Y."/>
            <person name="Zhu H."/>
            <person name="Li C."/>
            <person name="Zhang H."/>
            <person name="Chen Z."/>
            <person name="Zheng W."/>
            <person name="Xu H."/>
            <person name="Zheng T."/>
        </authorList>
    </citation>
    <scope>NUCLEOTIDE SEQUENCE [LARGE SCALE GENOMIC DNA]</scope>
    <source>
        <strain evidence="2 3">LY01</strain>
    </source>
</reference>
<comment type="caution">
    <text evidence="2">The sequence shown here is derived from an EMBL/GenBank/DDBJ whole genome shotgun (WGS) entry which is preliminary data.</text>
</comment>
<reference evidence="3" key="2">
    <citation type="submission" date="2014-07" db="EMBL/GenBank/DDBJ databases">
        <title>Genome sequence of Mangrovimonas yunxiaonensis.</title>
        <authorList>
            <person name="Li Y."/>
            <person name="Zheng T."/>
        </authorList>
    </citation>
    <scope>NUCLEOTIDE SEQUENCE [LARGE SCALE GENOMIC DNA]</scope>
    <source>
        <strain evidence="3">LY01</strain>
    </source>
</reference>
<name>A0A084TK98_9FLAO</name>
<organism evidence="2 3">
    <name type="scientific">Mangrovimonas yunxiaonensis</name>
    <dbReference type="NCBI Taxonomy" id="1197477"/>
    <lineage>
        <taxon>Bacteria</taxon>
        <taxon>Pseudomonadati</taxon>
        <taxon>Bacteroidota</taxon>
        <taxon>Flavobacteriia</taxon>
        <taxon>Flavobacteriales</taxon>
        <taxon>Flavobacteriaceae</taxon>
        <taxon>Mangrovimonas</taxon>
    </lineage>
</organism>
<dbReference type="SUPFAM" id="SSF56925">
    <property type="entry name" value="OMPA-like"/>
    <property type="match status" value="1"/>
</dbReference>
<dbReference type="InterPro" id="IPR011250">
    <property type="entry name" value="OMP/PagP_B-barrel"/>
</dbReference>
<dbReference type="RefSeq" id="WP_036119860.1">
    <property type="nucleotide sequence ID" value="NZ_BMET01000001.1"/>
</dbReference>
<dbReference type="InterPro" id="IPR025665">
    <property type="entry name" value="Beta-barrel_OMP_2"/>
</dbReference>
<dbReference type="EMBL" id="JPFK01000005">
    <property type="protein sequence ID" value="KFB01134.1"/>
    <property type="molecule type" value="Genomic_DNA"/>
</dbReference>
<evidence type="ECO:0000313" key="2">
    <source>
        <dbReference type="EMBL" id="KFB01134.1"/>
    </source>
</evidence>
<proteinExistence type="predicted"/>
<evidence type="ECO:0000259" key="1">
    <source>
        <dbReference type="Pfam" id="PF13568"/>
    </source>
</evidence>